<keyword evidence="5" id="KW-1185">Reference proteome</keyword>
<evidence type="ECO:0008006" key="6">
    <source>
        <dbReference type="Google" id="ProtNLM"/>
    </source>
</evidence>
<dbReference type="InterPro" id="IPR019734">
    <property type="entry name" value="TPR_rpt"/>
</dbReference>
<proteinExistence type="predicted"/>
<dbReference type="OrthoDB" id="343765at2759"/>
<dbReference type="PANTHER" id="PTHR44943:SF4">
    <property type="entry name" value="TPR REPEAT-CONTAINING PROTEIN MJ0798"/>
    <property type="match status" value="1"/>
</dbReference>
<protein>
    <recommendedName>
        <fullName evidence="6">Tetratricopeptide repeat protein</fullName>
    </recommendedName>
</protein>
<dbReference type="Proteomes" id="UP000692954">
    <property type="component" value="Unassembled WGS sequence"/>
</dbReference>
<dbReference type="InterPro" id="IPR051685">
    <property type="entry name" value="Ycf3/AcsC/BcsC/TPR_MFPF"/>
</dbReference>
<evidence type="ECO:0000256" key="1">
    <source>
        <dbReference type="ARBA" id="ARBA00022737"/>
    </source>
</evidence>
<gene>
    <name evidence="4" type="ORF">PSON_ATCC_30995.1.T2730001</name>
</gene>
<evidence type="ECO:0000313" key="5">
    <source>
        <dbReference type="Proteomes" id="UP000692954"/>
    </source>
</evidence>
<accession>A0A8S1RT85</accession>
<dbReference type="AlphaFoldDB" id="A0A8S1RT85"/>
<dbReference type="SMART" id="SM00028">
    <property type="entry name" value="TPR"/>
    <property type="match status" value="2"/>
</dbReference>
<dbReference type="PANTHER" id="PTHR44943">
    <property type="entry name" value="CELLULOSE SYNTHASE OPERON PROTEIN C"/>
    <property type="match status" value="1"/>
</dbReference>
<evidence type="ECO:0000256" key="2">
    <source>
        <dbReference type="ARBA" id="ARBA00022803"/>
    </source>
</evidence>
<dbReference type="PROSITE" id="PS50005">
    <property type="entry name" value="TPR"/>
    <property type="match status" value="1"/>
</dbReference>
<name>A0A8S1RT85_9CILI</name>
<sequence>MLDQYNEAIIWADKLLEIDPQYKSVLLCKANSLRRLGQYKEAIVWAEKVLNIDPKHKLSLYCKGECLQEQNQYSEALIFYEKFLKIQPNLQYFKDSKSNFKFKIKMNVQKL</sequence>
<comment type="caution">
    <text evidence="4">The sequence shown here is derived from an EMBL/GenBank/DDBJ whole genome shotgun (WGS) entry which is preliminary data.</text>
</comment>
<reference evidence="4" key="1">
    <citation type="submission" date="2021-01" db="EMBL/GenBank/DDBJ databases">
        <authorList>
            <consortium name="Genoscope - CEA"/>
            <person name="William W."/>
        </authorList>
    </citation>
    <scope>NUCLEOTIDE SEQUENCE</scope>
</reference>
<organism evidence="4 5">
    <name type="scientific">Paramecium sonneborni</name>
    <dbReference type="NCBI Taxonomy" id="65129"/>
    <lineage>
        <taxon>Eukaryota</taxon>
        <taxon>Sar</taxon>
        <taxon>Alveolata</taxon>
        <taxon>Ciliophora</taxon>
        <taxon>Intramacronucleata</taxon>
        <taxon>Oligohymenophorea</taxon>
        <taxon>Peniculida</taxon>
        <taxon>Parameciidae</taxon>
        <taxon>Paramecium</taxon>
    </lineage>
</organism>
<feature type="repeat" description="TPR" evidence="3">
    <location>
        <begin position="57"/>
        <end position="90"/>
    </location>
</feature>
<keyword evidence="2 3" id="KW-0802">TPR repeat</keyword>
<evidence type="ECO:0000313" key="4">
    <source>
        <dbReference type="EMBL" id="CAD8130265.1"/>
    </source>
</evidence>
<dbReference type="Pfam" id="PF12895">
    <property type="entry name" value="ANAPC3"/>
    <property type="match status" value="1"/>
</dbReference>
<dbReference type="EMBL" id="CAJJDN010000273">
    <property type="protein sequence ID" value="CAD8130265.1"/>
    <property type="molecule type" value="Genomic_DNA"/>
</dbReference>
<evidence type="ECO:0000256" key="3">
    <source>
        <dbReference type="PROSITE-ProRule" id="PRU00339"/>
    </source>
</evidence>
<keyword evidence="1" id="KW-0677">Repeat</keyword>